<proteinExistence type="predicted"/>
<dbReference type="HOGENOM" id="CLU_906499_0_0_1"/>
<name>M3ALN8_PSEFD</name>
<protein>
    <submittedName>
        <fullName evidence="1">Uncharacterized protein</fullName>
    </submittedName>
</protein>
<sequence>MAGGVSGAVRHSQPILARLHDLKCMRDRKRSSNLLQVADGRTKIDRLCSGLTGKLLLSATVASRCARLLENRLRPLVYQWSSMYAKRGLMTLIITRFLGGSTLSEIVVDLILARPVALNGPQASCSQSRESLGELQGFGSWSASLGLNLDLVKLHSRWTAIAARTKSSACAGENQSLAPQQNRMFRFRMRSILANGNACQPVCCVRHIVDFSVNHPTLEHAKICKVLQGVRANVLMHVLSMCHLGEARTLGLWDQRGTFFGYVLPCILGRRSAVNQSDLPNAPGIGTSTVGFQLHLGRCPVPTIIDG</sequence>
<gene>
    <name evidence="1" type="ORF">MYCFIDRAFT_179511</name>
</gene>
<dbReference type="RefSeq" id="XP_007931772.1">
    <property type="nucleotide sequence ID" value="XM_007933581.1"/>
</dbReference>
<dbReference type="EMBL" id="KB446564">
    <property type="protein sequence ID" value="EME78068.1"/>
    <property type="molecule type" value="Genomic_DNA"/>
</dbReference>
<accession>M3ALN8</accession>
<evidence type="ECO:0000313" key="2">
    <source>
        <dbReference type="Proteomes" id="UP000016932"/>
    </source>
</evidence>
<dbReference type="VEuPathDB" id="FungiDB:MYCFIDRAFT_179511"/>
<dbReference type="KEGG" id="pfj:MYCFIDRAFT_179511"/>
<reference evidence="1 2" key="1">
    <citation type="journal article" date="2012" name="PLoS Pathog.">
        <title>Diverse lifestyles and strategies of plant pathogenesis encoded in the genomes of eighteen Dothideomycetes fungi.</title>
        <authorList>
            <person name="Ohm R.A."/>
            <person name="Feau N."/>
            <person name="Henrissat B."/>
            <person name="Schoch C.L."/>
            <person name="Horwitz B.A."/>
            <person name="Barry K.W."/>
            <person name="Condon B.J."/>
            <person name="Copeland A.C."/>
            <person name="Dhillon B."/>
            <person name="Glaser F."/>
            <person name="Hesse C.N."/>
            <person name="Kosti I."/>
            <person name="LaButti K."/>
            <person name="Lindquist E.A."/>
            <person name="Lucas S."/>
            <person name="Salamov A.A."/>
            <person name="Bradshaw R.E."/>
            <person name="Ciuffetti L."/>
            <person name="Hamelin R.C."/>
            <person name="Kema G.H.J."/>
            <person name="Lawrence C."/>
            <person name="Scott J.A."/>
            <person name="Spatafora J.W."/>
            <person name="Turgeon B.G."/>
            <person name="de Wit P.J.G.M."/>
            <person name="Zhong S."/>
            <person name="Goodwin S.B."/>
            <person name="Grigoriev I.V."/>
        </authorList>
    </citation>
    <scope>NUCLEOTIDE SEQUENCE [LARGE SCALE GENOMIC DNA]</scope>
    <source>
        <strain evidence="1 2">CIRAD86</strain>
    </source>
</reference>
<organism evidence="1 2">
    <name type="scientific">Pseudocercospora fijiensis (strain CIRAD86)</name>
    <name type="common">Black leaf streak disease fungus</name>
    <name type="synonym">Mycosphaerella fijiensis</name>
    <dbReference type="NCBI Taxonomy" id="383855"/>
    <lineage>
        <taxon>Eukaryota</taxon>
        <taxon>Fungi</taxon>
        <taxon>Dikarya</taxon>
        <taxon>Ascomycota</taxon>
        <taxon>Pezizomycotina</taxon>
        <taxon>Dothideomycetes</taxon>
        <taxon>Dothideomycetidae</taxon>
        <taxon>Mycosphaerellales</taxon>
        <taxon>Mycosphaerellaceae</taxon>
        <taxon>Pseudocercospora</taxon>
    </lineage>
</organism>
<dbReference type="GeneID" id="19334141"/>
<dbReference type="OrthoDB" id="10529385at2759"/>
<evidence type="ECO:0000313" key="1">
    <source>
        <dbReference type="EMBL" id="EME78068.1"/>
    </source>
</evidence>
<keyword evidence="2" id="KW-1185">Reference proteome</keyword>
<dbReference type="Proteomes" id="UP000016932">
    <property type="component" value="Unassembled WGS sequence"/>
</dbReference>
<dbReference type="AlphaFoldDB" id="M3ALN8"/>